<proteinExistence type="predicted"/>
<accession>A0A0L0EYY5</accession>
<feature type="compositionally biased region" description="Polar residues" evidence="1">
    <location>
        <begin position="15"/>
        <end position="29"/>
    </location>
</feature>
<feature type="non-terminal residue" evidence="2">
    <location>
        <position position="119"/>
    </location>
</feature>
<evidence type="ECO:0000256" key="1">
    <source>
        <dbReference type="SAM" id="MobiDB-lite"/>
    </source>
</evidence>
<name>A0A0L0EYY5_9EUKA</name>
<reference evidence="2 3" key="1">
    <citation type="submission" date="2011-02" db="EMBL/GenBank/DDBJ databases">
        <title>The Genome Sequence of Sphaeroforma arctica JP610.</title>
        <authorList>
            <consortium name="The Broad Institute Genome Sequencing Platform"/>
            <person name="Russ C."/>
            <person name="Cuomo C."/>
            <person name="Young S.K."/>
            <person name="Zeng Q."/>
            <person name="Gargeya S."/>
            <person name="Alvarado L."/>
            <person name="Berlin A."/>
            <person name="Chapman S.B."/>
            <person name="Chen Z."/>
            <person name="Freedman E."/>
            <person name="Gellesch M."/>
            <person name="Goldberg J."/>
            <person name="Griggs A."/>
            <person name="Gujja S."/>
            <person name="Heilman E."/>
            <person name="Heiman D."/>
            <person name="Howarth C."/>
            <person name="Mehta T."/>
            <person name="Neiman D."/>
            <person name="Pearson M."/>
            <person name="Roberts A."/>
            <person name="Saif S."/>
            <person name="Shea T."/>
            <person name="Shenoy N."/>
            <person name="Sisk P."/>
            <person name="Stolte C."/>
            <person name="Sykes S."/>
            <person name="White J."/>
            <person name="Yandava C."/>
            <person name="Burger G."/>
            <person name="Gray M.W."/>
            <person name="Holland P.W.H."/>
            <person name="King N."/>
            <person name="Lang F.B.F."/>
            <person name="Roger A.J."/>
            <person name="Ruiz-Trillo I."/>
            <person name="Haas B."/>
            <person name="Nusbaum C."/>
            <person name="Birren B."/>
        </authorList>
    </citation>
    <scope>NUCLEOTIDE SEQUENCE [LARGE SCALE GENOMIC DNA]</scope>
    <source>
        <strain evidence="2 3">JP610</strain>
    </source>
</reference>
<feature type="compositionally biased region" description="Low complexity" evidence="1">
    <location>
        <begin position="44"/>
        <end position="62"/>
    </location>
</feature>
<organism evidence="2 3">
    <name type="scientific">Sphaeroforma arctica JP610</name>
    <dbReference type="NCBI Taxonomy" id="667725"/>
    <lineage>
        <taxon>Eukaryota</taxon>
        <taxon>Ichthyosporea</taxon>
        <taxon>Ichthyophonida</taxon>
        <taxon>Sphaeroforma</taxon>
    </lineage>
</organism>
<dbReference type="RefSeq" id="XP_014143508.1">
    <property type="nucleotide sequence ID" value="XM_014288033.1"/>
</dbReference>
<feature type="compositionally biased region" description="Polar residues" evidence="1">
    <location>
        <begin position="82"/>
        <end position="109"/>
    </location>
</feature>
<dbReference type="AlphaFoldDB" id="A0A0L0EYY5"/>
<keyword evidence="3" id="KW-1185">Reference proteome</keyword>
<gene>
    <name evidence="2" type="ORF">SARC_17881</name>
</gene>
<dbReference type="Proteomes" id="UP000054560">
    <property type="component" value="Unassembled WGS sequence"/>
</dbReference>
<dbReference type="EMBL" id="KQ254136">
    <property type="protein sequence ID" value="KNC69606.1"/>
    <property type="molecule type" value="Genomic_DNA"/>
</dbReference>
<sequence length="119" mass="13201">MAVPYKHNKDYHFLSDNTTTKQELQQPTPSIDHPSPHMNTQHYTNTNTSANTNTNTNTSISTRKVSKTNSGAVDCPTDPIARTTQQMGRSRLVSTSSDGSLSRPTSVNSKPLRRNSKRK</sequence>
<dbReference type="GeneID" id="25918385"/>
<evidence type="ECO:0000313" key="3">
    <source>
        <dbReference type="Proteomes" id="UP000054560"/>
    </source>
</evidence>
<evidence type="ECO:0000313" key="2">
    <source>
        <dbReference type="EMBL" id="KNC69606.1"/>
    </source>
</evidence>
<feature type="region of interest" description="Disordered" evidence="1">
    <location>
        <begin position="1"/>
        <end position="119"/>
    </location>
</feature>
<protein>
    <submittedName>
        <fullName evidence="2">Uncharacterized protein</fullName>
    </submittedName>
</protein>